<evidence type="ECO:0000256" key="3">
    <source>
        <dbReference type="ARBA" id="ARBA00023002"/>
    </source>
</evidence>
<dbReference type="GO" id="GO:0006979">
    <property type="term" value="P:response to oxidative stress"/>
    <property type="evidence" value="ECO:0007669"/>
    <property type="project" value="InterPro"/>
</dbReference>
<dbReference type="PROSITE" id="PS51355">
    <property type="entry name" value="GLUTATHIONE_PEROXID_3"/>
    <property type="match status" value="1"/>
</dbReference>
<accession>A0A9X2XVB7</accession>
<evidence type="ECO:0000256" key="1">
    <source>
        <dbReference type="ARBA" id="ARBA00006926"/>
    </source>
</evidence>
<dbReference type="InterPro" id="IPR036249">
    <property type="entry name" value="Thioredoxin-like_sf"/>
</dbReference>
<keyword evidence="5" id="KW-1185">Reference proteome</keyword>
<dbReference type="InterPro" id="IPR000889">
    <property type="entry name" value="Glutathione_peroxidase"/>
</dbReference>
<evidence type="ECO:0000313" key="5">
    <source>
        <dbReference type="Proteomes" id="UP001155483"/>
    </source>
</evidence>
<keyword evidence="3" id="KW-0560">Oxidoreductase</keyword>
<name>A0A9X2XVB7_9BACT</name>
<dbReference type="EMBL" id="JAOTIF010000004">
    <property type="protein sequence ID" value="MCU7549222.1"/>
    <property type="molecule type" value="Genomic_DNA"/>
</dbReference>
<comment type="similarity">
    <text evidence="1">Belongs to the glutathione peroxidase family.</text>
</comment>
<reference evidence="4" key="2">
    <citation type="submission" date="2023-04" db="EMBL/GenBank/DDBJ databases">
        <title>Paracnuella aquatica gen. nov., sp. nov., a member of the family Chitinophagaceae isolated from a hot spring.</title>
        <authorList>
            <person name="Wang C."/>
        </authorList>
    </citation>
    <scope>NUCLEOTIDE SEQUENCE</scope>
    <source>
        <strain evidence="4">LB-8</strain>
    </source>
</reference>
<proteinExistence type="inferred from homology"/>
<comment type="caution">
    <text evidence="4">The sequence shown here is derived from an EMBL/GenBank/DDBJ whole genome shotgun (WGS) entry which is preliminary data.</text>
</comment>
<evidence type="ECO:0000313" key="4">
    <source>
        <dbReference type="EMBL" id="MCU7549222.1"/>
    </source>
</evidence>
<reference evidence="4" key="1">
    <citation type="submission" date="2022-09" db="EMBL/GenBank/DDBJ databases">
        <authorList>
            <person name="Yuan C."/>
            <person name="Ke Z."/>
        </authorList>
    </citation>
    <scope>NUCLEOTIDE SEQUENCE</scope>
    <source>
        <strain evidence="4">LB-8</strain>
    </source>
</reference>
<sequence length="200" mass="22348">MKYILSLLLLASLCSFSFLDDLYSLSLNTLEGKKVELGSFRGKKLLFVVLPLSAQDTSFRMGELEALQHKYDTSLIVIGVPAEETGFEKTKETELKALYKNMPATFILAEGMKVKKSAGAEQSPLFQWLTNKSKNHHFDQDVLGTGHKFFVDERGELYAVMGPKIALAHPVMERILSKPLGNVYPVKPYSKKTEEKASAN</sequence>
<dbReference type="RefSeq" id="WP_279296663.1">
    <property type="nucleotide sequence ID" value="NZ_JAOTIF010000004.1"/>
</dbReference>
<dbReference type="GO" id="GO:0004601">
    <property type="term" value="F:peroxidase activity"/>
    <property type="evidence" value="ECO:0007669"/>
    <property type="project" value="UniProtKB-KW"/>
</dbReference>
<organism evidence="4 5">
    <name type="scientific">Paraflavisolibacter caeni</name>
    <dbReference type="NCBI Taxonomy" id="2982496"/>
    <lineage>
        <taxon>Bacteria</taxon>
        <taxon>Pseudomonadati</taxon>
        <taxon>Bacteroidota</taxon>
        <taxon>Chitinophagia</taxon>
        <taxon>Chitinophagales</taxon>
        <taxon>Chitinophagaceae</taxon>
        <taxon>Paraflavisolibacter</taxon>
    </lineage>
</organism>
<dbReference type="Pfam" id="PF00255">
    <property type="entry name" value="GSHPx"/>
    <property type="match status" value="1"/>
</dbReference>
<keyword evidence="2" id="KW-0575">Peroxidase</keyword>
<protein>
    <recommendedName>
        <fullName evidence="6">Redoxin domain-containing protein</fullName>
    </recommendedName>
</protein>
<evidence type="ECO:0008006" key="6">
    <source>
        <dbReference type="Google" id="ProtNLM"/>
    </source>
</evidence>
<dbReference type="PANTHER" id="PTHR11592:SF78">
    <property type="entry name" value="GLUTATHIONE PEROXIDASE"/>
    <property type="match status" value="1"/>
</dbReference>
<dbReference type="PANTHER" id="PTHR11592">
    <property type="entry name" value="GLUTATHIONE PEROXIDASE"/>
    <property type="match status" value="1"/>
</dbReference>
<evidence type="ECO:0000256" key="2">
    <source>
        <dbReference type="ARBA" id="ARBA00022559"/>
    </source>
</evidence>
<dbReference type="SUPFAM" id="SSF52833">
    <property type="entry name" value="Thioredoxin-like"/>
    <property type="match status" value="1"/>
</dbReference>
<dbReference type="AlphaFoldDB" id="A0A9X2XVB7"/>
<dbReference type="Proteomes" id="UP001155483">
    <property type="component" value="Unassembled WGS sequence"/>
</dbReference>
<gene>
    <name evidence="4" type="ORF">OCK74_08850</name>
</gene>
<dbReference type="Gene3D" id="3.40.30.10">
    <property type="entry name" value="Glutaredoxin"/>
    <property type="match status" value="1"/>
</dbReference>